<organism evidence="1 2">
    <name type="scientific">Candidatus Methylacidiphilum fumarolicum</name>
    <dbReference type="NCBI Taxonomy" id="591154"/>
    <lineage>
        <taxon>Bacteria</taxon>
        <taxon>Pseudomonadati</taxon>
        <taxon>Verrucomicrobiota</taxon>
        <taxon>Methylacidiphilae</taxon>
        <taxon>Methylacidiphilales</taxon>
        <taxon>Methylacidiphilaceae</taxon>
        <taxon>Methylacidiphilum (ex Ratnadevi et al. 2023)</taxon>
    </lineage>
</organism>
<gene>
    <name evidence="1" type="ORF">MFUM_1597</name>
</gene>
<reference evidence="1" key="1">
    <citation type="submission" date="2023-03" db="EMBL/GenBank/DDBJ databases">
        <authorList>
            <person name="Cremers G."/>
            <person name="Picone N."/>
        </authorList>
    </citation>
    <scope>NUCLEOTIDE SEQUENCE</scope>
    <source>
        <strain evidence="1">Sample_alias</strain>
    </source>
</reference>
<name>A0ABM9IEE5_9BACT</name>
<sequence>MGLLPLLYQIVYLLAIFPLADPLVMIAPAGAATNAIRIVCKYGLNSMIQAEVHDFTDALMAQVEMPAFITQYALRSGSSELAQSPAALPASGPLFLDFAKLLAGQPLDGALALPGNDQATPPLLETAAVWWIRPRFPSACLSVVPCESEASADSTRARCHSLGRSFQRIRQADLRKSQAGRDNIRNDPPRPIERTLRFSSIPIA</sequence>
<evidence type="ECO:0000313" key="2">
    <source>
        <dbReference type="Proteomes" id="UP001161497"/>
    </source>
</evidence>
<keyword evidence="2" id="KW-1185">Reference proteome</keyword>
<protein>
    <submittedName>
        <fullName evidence="1">Uncharacterized protein</fullName>
    </submittedName>
</protein>
<accession>A0ABM9IEE5</accession>
<dbReference type="EMBL" id="OX458932">
    <property type="protein sequence ID" value="CAI9085932.1"/>
    <property type="molecule type" value="Genomic_DNA"/>
</dbReference>
<evidence type="ECO:0000313" key="1">
    <source>
        <dbReference type="EMBL" id="CAI9085932.1"/>
    </source>
</evidence>
<proteinExistence type="predicted"/>
<dbReference type="Proteomes" id="UP001161497">
    <property type="component" value="Chromosome"/>
</dbReference>